<sequence>MTETSPEKDGKVTSQSISAGVRSDAAYLGILEKLRSMGVPVEHEADEWNRRGESSASANVAVGSLGPLHCILLGDPSSGKSYVVEAISGIAFPRGDGTHVVTETRMRKGLPRSNFAARVYTTAGTSASQQDFAANLVVVVEVTSPDVPDLTIVDVPGFDEFEGLDFINSLLEGSDGVILAVLSVTQDVTCSSAFERIQKIDPTGRRTIGVLTKPDLYGDPKKTAISSLLAGAFSLGCVMILGRSQKDIDDGVRIDEAKDQEIAFFDAHPELRTVTDDVLVGSDDLIALLSRVSQLRRRRALHKIKEDVRQAMSSASMKLAALGTTGRYPHPVFKNSDLLLGARANTLSDAFEATVNAHLSRRQLPGFGNSGLFGYRVARYVELWMDGAANLSESVRGLVAAVARTLLQEFGSHVPGFVDDVLPLVDDVARGLAEEPWQRIAASFKSERRPFSRNSTFPDAVERIIRAKTSNSYGKYGPNAYVHLLAPTILTAFEDAATKDKALETIHNQLPSSAEPSGSEMPAGADADAKPDSLKKEIISKVLDELQNVYKTGVNANIQTYSRIDSTPAILRPPLRRRSRTSRPRSRPSKGSSIGSAPLSALSSAPKPPPLRRQRHRPRHHVHPPWLRDPARLKVQGLLSDDASVLAISEEDTAFKRRRELLHDKIKELVAVREELAATELDAV</sequence>
<keyword evidence="2" id="KW-0342">GTP-binding</keyword>
<dbReference type="GO" id="GO:0005874">
    <property type="term" value="C:microtubule"/>
    <property type="evidence" value="ECO:0007669"/>
    <property type="project" value="TreeGrafter"/>
</dbReference>
<dbReference type="SMART" id="SM00053">
    <property type="entry name" value="DYNc"/>
    <property type="match status" value="1"/>
</dbReference>
<dbReference type="InterPro" id="IPR022812">
    <property type="entry name" value="Dynamin"/>
</dbReference>
<feature type="compositionally biased region" description="Low complexity" evidence="3">
    <location>
        <begin position="589"/>
        <end position="605"/>
    </location>
</feature>
<dbReference type="Proteomes" id="UP000269721">
    <property type="component" value="Unassembled WGS sequence"/>
</dbReference>
<evidence type="ECO:0000256" key="3">
    <source>
        <dbReference type="SAM" id="MobiDB-lite"/>
    </source>
</evidence>
<dbReference type="InterPro" id="IPR001401">
    <property type="entry name" value="Dynamin_GTPase"/>
</dbReference>
<dbReference type="GO" id="GO:0003924">
    <property type="term" value="F:GTPase activity"/>
    <property type="evidence" value="ECO:0007669"/>
    <property type="project" value="InterPro"/>
</dbReference>
<accession>A0A4P9WEP6</accession>
<gene>
    <name evidence="5" type="ORF">BDK51DRAFT_48331</name>
</gene>
<keyword evidence="6" id="KW-1185">Reference proteome</keyword>
<keyword evidence="1" id="KW-0547">Nucleotide-binding</keyword>
<dbReference type="GO" id="GO:0005739">
    <property type="term" value="C:mitochondrion"/>
    <property type="evidence" value="ECO:0007669"/>
    <property type="project" value="TreeGrafter"/>
</dbReference>
<dbReference type="InterPro" id="IPR045063">
    <property type="entry name" value="Dynamin_N"/>
</dbReference>
<evidence type="ECO:0000313" key="6">
    <source>
        <dbReference type="Proteomes" id="UP000269721"/>
    </source>
</evidence>
<dbReference type="AlphaFoldDB" id="A0A4P9WEP6"/>
<dbReference type="InterPro" id="IPR000375">
    <property type="entry name" value="Dynamin_stalk"/>
</dbReference>
<reference evidence="6" key="1">
    <citation type="journal article" date="2018" name="Nat. Microbiol.">
        <title>Leveraging single-cell genomics to expand the fungal tree of life.</title>
        <authorList>
            <person name="Ahrendt S.R."/>
            <person name="Quandt C.A."/>
            <person name="Ciobanu D."/>
            <person name="Clum A."/>
            <person name="Salamov A."/>
            <person name="Andreopoulos B."/>
            <person name="Cheng J.F."/>
            <person name="Woyke T."/>
            <person name="Pelin A."/>
            <person name="Henrissat B."/>
            <person name="Reynolds N.K."/>
            <person name="Benny G.L."/>
            <person name="Smith M.E."/>
            <person name="James T.Y."/>
            <person name="Grigoriev I.V."/>
        </authorList>
    </citation>
    <scope>NUCLEOTIDE SEQUENCE [LARGE SCALE GENOMIC DNA]</scope>
</reference>
<proteinExistence type="predicted"/>
<feature type="domain" description="Dynamin GTPase" evidence="4">
    <location>
        <begin position="45"/>
        <end position="251"/>
    </location>
</feature>
<protein>
    <submittedName>
        <fullName evidence="5">P-loop containing nucleoside triphosphate hydrolase protein</fullName>
    </submittedName>
</protein>
<dbReference type="GO" id="GO:0048312">
    <property type="term" value="P:intracellular distribution of mitochondria"/>
    <property type="evidence" value="ECO:0007669"/>
    <property type="project" value="TreeGrafter"/>
</dbReference>
<dbReference type="GO" id="GO:0008017">
    <property type="term" value="F:microtubule binding"/>
    <property type="evidence" value="ECO:0007669"/>
    <property type="project" value="TreeGrafter"/>
</dbReference>
<dbReference type="GO" id="GO:0016559">
    <property type="term" value="P:peroxisome fission"/>
    <property type="evidence" value="ECO:0007669"/>
    <property type="project" value="TreeGrafter"/>
</dbReference>
<feature type="compositionally biased region" description="Basic residues" evidence="3">
    <location>
        <begin position="574"/>
        <end position="588"/>
    </location>
</feature>
<dbReference type="GO" id="GO:0006897">
    <property type="term" value="P:endocytosis"/>
    <property type="evidence" value="ECO:0007669"/>
    <property type="project" value="TreeGrafter"/>
</dbReference>
<dbReference type="PANTHER" id="PTHR11566">
    <property type="entry name" value="DYNAMIN"/>
    <property type="match status" value="1"/>
</dbReference>
<dbReference type="EMBL" id="KZ995184">
    <property type="protein sequence ID" value="RKO91201.1"/>
    <property type="molecule type" value="Genomic_DNA"/>
</dbReference>
<dbReference type="GO" id="GO:0016020">
    <property type="term" value="C:membrane"/>
    <property type="evidence" value="ECO:0007669"/>
    <property type="project" value="TreeGrafter"/>
</dbReference>
<keyword evidence="5" id="KW-0378">Hydrolase</keyword>
<dbReference type="Pfam" id="PF00350">
    <property type="entry name" value="Dynamin_N"/>
    <property type="match status" value="1"/>
</dbReference>
<feature type="compositionally biased region" description="Basic residues" evidence="3">
    <location>
        <begin position="610"/>
        <end position="623"/>
    </location>
</feature>
<evidence type="ECO:0000313" key="5">
    <source>
        <dbReference type="EMBL" id="RKO91201.1"/>
    </source>
</evidence>
<organism evidence="5 6">
    <name type="scientific">Blyttiomyces helicus</name>
    <dbReference type="NCBI Taxonomy" id="388810"/>
    <lineage>
        <taxon>Eukaryota</taxon>
        <taxon>Fungi</taxon>
        <taxon>Fungi incertae sedis</taxon>
        <taxon>Chytridiomycota</taxon>
        <taxon>Chytridiomycota incertae sedis</taxon>
        <taxon>Chytridiomycetes</taxon>
        <taxon>Chytridiomycetes incertae sedis</taxon>
        <taxon>Blyttiomyces</taxon>
    </lineage>
</organism>
<dbReference type="InterPro" id="IPR027417">
    <property type="entry name" value="P-loop_NTPase"/>
</dbReference>
<dbReference type="Pfam" id="PF01031">
    <property type="entry name" value="Dynamin_M"/>
    <property type="match status" value="1"/>
</dbReference>
<name>A0A4P9WEP6_9FUNG</name>
<dbReference type="SUPFAM" id="SSF52540">
    <property type="entry name" value="P-loop containing nucleoside triphosphate hydrolases"/>
    <property type="match status" value="1"/>
</dbReference>
<dbReference type="PANTHER" id="PTHR11566:SF21">
    <property type="entry name" value="DYNAMIN RELATED PROTEIN 1, ISOFORM A"/>
    <property type="match status" value="1"/>
</dbReference>
<dbReference type="Gene3D" id="3.40.50.300">
    <property type="entry name" value="P-loop containing nucleotide triphosphate hydrolases"/>
    <property type="match status" value="1"/>
</dbReference>
<feature type="region of interest" description="Disordered" evidence="3">
    <location>
        <begin position="569"/>
        <end position="628"/>
    </location>
</feature>
<dbReference type="OrthoDB" id="5061070at2759"/>
<evidence type="ECO:0000256" key="2">
    <source>
        <dbReference type="ARBA" id="ARBA00023134"/>
    </source>
</evidence>
<dbReference type="GO" id="GO:0005525">
    <property type="term" value="F:GTP binding"/>
    <property type="evidence" value="ECO:0007669"/>
    <property type="project" value="InterPro"/>
</dbReference>
<evidence type="ECO:0000259" key="4">
    <source>
        <dbReference type="SMART" id="SM00053"/>
    </source>
</evidence>
<feature type="region of interest" description="Disordered" evidence="3">
    <location>
        <begin position="510"/>
        <end position="531"/>
    </location>
</feature>
<evidence type="ECO:0000256" key="1">
    <source>
        <dbReference type="ARBA" id="ARBA00022741"/>
    </source>
</evidence>
<dbReference type="GO" id="GO:0000266">
    <property type="term" value="P:mitochondrial fission"/>
    <property type="evidence" value="ECO:0007669"/>
    <property type="project" value="TreeGrafter"/>
</dbReference>